<accession>A0ABV4D061</accession>
<keyword evidence="8" id="KW-0131">Cell cycle</keyword>
<keyword evidence="7" id="KW-0233">DNA recombination</keyword>
<evidence type="ECO:0000313" key="12">
    <source>
        <dbReference type="EMBL" id="MEY8245317.1"/>
    </source>
</evidence>
<feature type="domain" description="Tyr recombinase" evidence="10">
    <location>
        <begin position="105"/>
        <end position="287"/>
    </location>
</feature>
<dbReference type="SUPFAM" id="SSF56349">
    <property type="entry name" value="DNA breaking-rejoining enzymes"/>
    <property type="match status" value="1"/>
</dbReference>
<keyword evidence="5" id="KW-0229">DNA integration</keyword>
<evidence type="ECO:0000256" key="8">
    <source>
        <dbReference type="ARBA" id="ARBA00023306"/>
    </source>
</evidence>
<feature type="domain" description="Core-binding (CB)" evidence="11">
    <location>
        <begin position="1"/>
        <end position="84"/>
    </location>
</feature>
<dbReference type="PROSITE" id="PS51900">
    <property type="entry name" value="CB"/>
    <property type="match status" value="1"/>
</dbReference>
<evidence type="ECO:0000256" key="1">
    <source>
        <dbReference type="ARBA" id="ARBA00004496"/>
    </source>
</evidence>
<proteinExistence type="predicted"/>
<dbReference type="PANTHER" id="PTHR30349:SF77">
    <property type="entry name" value="TYROSINE RECOMBINASE XERC"/>
    <property type="match status" value="1"/>
</dbReference>
<dbReference type="Pfam" id="PF02899">
    <property type="entry name" value="Phage_int_SAM_1"/>
    <property type="match status" value="1"/>
</dbReference>
<evidence type="ECO:0000256" key="2">
    <source>
        <dbReference type="ARBA" id="ARBA00022490"/>
    </source>
</evidence>
<reference evidence="12 13" key="1">
    <citation type="submission" date="2024-03" db="EMBL/GenBank/DDBJ databases">
        <title>Mouse gut bacterial collection (mGBC) of GemPharmatech.</title>
        <authorList>
            <person name="He Y."/>
            <person name="Dong L."/>
            <person name="Wu D."/>
            <person name="Gao X."/>
            <person name="Lin Z."/>
        </authorList>
    </citation>
    <scope>NUCLEOTIDE SEQUENCE [LARGE SCALE GENOMIC DNA]</scope>
    <source>
        <strain evidence="12 13">54-13</strain>
    </source>
</reference>
<dbReference type="Gene3D" id="1.10.443.10">
    <property type="entry name" value="Intergrase catalytic core"/>
    <property type="match status" value="1"/>
</dbReference>
<evidence type="ECO:0000256" key="3">
    <source>
        <dbReference type="ARBA" id="ARBA00022618"/>
    </source>
</evidence>
<dbReference type="InterPro" id="IPR002104">
    <property type="entry name" value="Integrase_catalytic"/>
</dbReference>
<comment type="subcellular location">
    <subcellularLocation>
        <location evidence="1">Cytoplasm</location>
    </subcellularLocation>
</comment>
<dbReference type="EMBL" id="JBCLPP010000015">
    <property type="protein sequence ID" value="MEY8245317.1"/>
    <property type="molecule type" value="Genomic_DNA"/>
</dbReference>
<protein>
    <submittedName>
        <fullName evidence="12">Tyrosine-type recombinase/integrase</fullName>
    </submittedName>
</protein>
<dbReference type="InterPro" id="IPR013762">
    <property type="entry name" value="Integrase-like_cat_sf"/>
</dbReference>
<evidence type="ECO:0000256" key="7">
    <source>
        <dbReference type="ARBA" id="ARBA00023172"/>
    </source>
</evidence>
<name>A0ABV4D061_9BACT</name>
<organism evidence="12 13">
    <name type="scientific">Heminiphilus faecis</name>
    <dbReference type="NCBI Taxonomy" id="2601703"/>
    <lineage>
        <taxon>Bacteria</taxon>
        <taxon>Pseudomonadati</taxon>
        <taxon>Bacteroidota</taxon>
        <taxon>Bacteroidia</taxon>
        <taxon>Bacteroidales</taxon>
        <taxon>Muribaculaceae</taxon>
        <taxon>Heminiphilus</taxon>
    </lineage>
</organism>
<evidence type="ECO:0000259" key="10">
    <source>
        <dbReference type="PROSITE" id="PS51898"/>
    </source>
</evidence>
<evidence type="ECO:0000256" key="5">
    <source>
        <dbReference type="ARBA" id="ARBA00022908"/>
    </source>
</evidence>
<evidence type="ECO:0000313" key="13">
    <source>
        <dbReference type="Proteomes" id="UP001565200"/>
    </source>
</evidence>
<dbReference type="InterPro" id="IPR044068">
    <property type="entry name" value="CB"/>
</dbReference>
<keyword evidence="13" id="KW-1185">Reference proteome</keyword>
<evidence type="ECO:0000256" key="4">
    <source>
        <dbReference type="ARBA" id="ARBA00022829"/>
    </source>
</evidence>
<evidence type="ECO:0000256" key="6">
    <source>
        <dbReference type="ARBA" id="ARBA00023125"/>
    </source>
</evidence>
<dbReference type="PROSITE" id="PS51898">
    <property type="entry name" value="TYR_RECOMBINASE"/>
    <property type="match status" value="1"/>
</dbReference>
<comment type="caution">
    <text evidence="12">The sequence shown here is derived from an EMBL/GenBank/DDBJ whole genome shotgun (WGS) entry which is preliminary data.</text>
</comment>
<evidence type="ECO:0000256" key="9">
    <source>
        <dbReference type="PROSITE-ProRule" id="PRU01248"/>
    </source>
</evidence>
<dbReference type="InterPro" id="IPR011010">
    <property type="entry name" value="DNA_brk_join_enz"/>
</dbReference>
<keyword evidence="2" id="KW-0963">Cytoplasm</keyword>
<dbReference type="InterPro" id="IPR004107">
    <property type="entry name" value="Integrase_SAM-like_N"/>
</dbReference>
<dbReference type="Pfam" id="PF00589">
    <property type="entry name" value="Phage_integrase"/>
    <property type="match status" value="1"/>
</dbReference>
<gene>
    <name evidence="12" type="ORF">AAK873_06760</name>
</gene>
<dbReference type="PANTHER" id="PTHR30349">
    <property type="entry name" value="PHAGE INTEGRASE-RELATED"/>
    <property type="match status" value="1"/>
</dbReference>
<dbReference type="InterPro" id="IPR050090">
    <property type="entry name" value="Tyrosine_recombinase_XerCD"/>
</dbReference>
<keyword evidence="3" id="KW-0132">Cell division</keyword>
<dbReference type="Gene3D" id="1.10.150.130">
    <property type="match status" value="1"/>
</dbReference>
<dbReference type="InterPro" id="IPR010998">
    <property type="entry name" value="Integrase_recombinase_N"/>
</dbReference>
<dbReference type="RefSeq" id="WP_369863394.1">
    <property type="nucleotide sequence ID" value="NZ_JBCLPP010000015.1"/>
</dbReference>
<keyword evidence="4" id="KW-0159">Chromosome partition</keyword>
<sequence length="304" mass="34576">MLDSFITYIRCELNFSVHTVSAYTGDLRQWADYATGGKPEELHPEDVTAGDLRQWVAKLAKDGDGARTIRRKIQALRAFFRYLMRYHGLRANPAAELALAKPDKPLPVYVRQRETEEILDQPIDTDDFTSVRDRLIIMMIYTTGLRASEVMGLMDADVDTVKGELKVLGKRNKHRIIPFGEELSDMITLYRNRRSETVPGIVHEFFVRSGGEPLYRKLVYNVVNSALAGHTVAQRQSPHVLRHSFATDMLNNGADLYSVQQLLGHQSLATTQVYTHITYRELKQNYQLAHPRALKKGGDHGSKH</sequence>
<keyword evidence="6 9" id="KW-0238">DNA-binding</keyword>
<dbReference type="Proteomes" id="UP001565200">
    <property type="component" value="Unassembled WGS sequence"/>
</dbReference>
<evidence type="ECO:0000259" key="11">
    <source>
        <dbReference type="PROSITE" id="PS51900"/>
    </source>
</evidence>